<comment type="caution">
    <text evidence="2">The sequence shown here is derived from an EMBL/GenBank/DDBJ whole genome shotgun (WGS) entry which is preliminary data.</text>
</comment>
<keyword evidence="3" id="KW-1185">Reference proteome</keyword>
<evidence type="ECO:0008006" key="4">
    <source>
        <dbReference type="Google" id="ProtNLM"/>
    </source>
</evidence>
<dbReference type="InterPro" id="IPR021401">
    <property type="entry name" value="DUF3040"/>
</dbReference>
<feature type="transmembrane region" description="Helical" evidence="1">
    <location>
        <begin position="52"/>
        <end position="73"/>
    </location>
</feature>
<evidence type="ECO:0000256" key="1">
    <source>
        <dbReference type="SAM" id="Phobius"/>
    </source>
</evidence>
<keyword evidence="1" id="KW-0812">Transmembrane</keyword>
<keyword evidence="1" id="KW-1133">Transmembrane helix</keyword>
<dbReference type="RefSeq" id="WP_344944904.1">
    <property type="nucleotide sequence ID" value="NZ_BAAAZG010000012.1"/>
</dbReference>
<dbReference type="EMBL" id="BAAAZG010000012">
    <property type="protein sequence ID" value="GAA4067551.1"/>
    <property type="molecule type" value="Genomic_DNA"/>
</dbReference>
<gene>
    <name evidence="2" type="ORF">GCM10022214_22760</name>
</gene>
<dbReference type="Pfam" id="PF11239">
    <property type="entry name" value="DUF3040"/>
    <property type="match status" value="1"/>
</dbReference>
<sequence>MALSPSEWQILKELAERTAAEDPDYVQRLATFGSHEPCEAAVPARGRVLVPAVAAGALVVLGFVVTAVAVAGLEAAGGRRRASSGRFRR</sequence>
<reference evidence="3" key="1">
    <citation type="journal article" date="2019" name="Int. J. Syst. Evol. Microbiol.">
        <title>The Global Catalogue of Microorganisms (GCM) 10K type strain sequencing project: providing services to taxonomists for standard genome sequencing and annotation.</title>
        <authorList>
            <consortium name="The Broad Institute Genomics Platform"/>
            <consortium name="The Broad Institute Genome Sequencing Center for Infectious Disease"/>
            <person name="Wu L."/>
            <person name="Ma J."/>
        </authorList>
    </citation>
    <scope>NUCLEOTIDE SEQUENCE [LARGE SCALE GENOMIC DNA]</scope>
    <source>
        <strain evidence="3">JCM 16702</strain>
    </source>
</reference>
<name>A0ABP7VHV9_9ACTN</name>
<evidence type="ECO:0000313" key="2">
    <source>
        <dbReference type="EMBL" id="GAA4067551.1"/>
    </source>
</evidence>
<protein>
    <recommendedName>
        <fullName evidence="4">DUF3040 domain-containing protein</fullName>
    </recommendedName>
</protein>
<organism evidence="2 3">
    <name type="scientific">Actinomadura miaoliensis</name>
    <dbReference type="NCBI Taxonomy" id="430685"/>
    <lineage>
        <taxon>Bacteria</taxon>
        <taxon>Bacillati</taxon>
        <taxon>Actinomycetota</taxon>
        <taxon>Actinomycetes</taxon>
        <taxon>Streptosporangiales</taxon>
        <taxon>Thermomonosporaceae</taxon>
        <taxon>Actinomadura</taxon>
    </lineage>
</organism>
<proteinExistence type="predicted"/>
<dbReference type="Proteomes" id="UP001500683">
    <property type="component" value="Unassembled WGS sequence"/>
</dbReference>
<keyword evidence="1" id="KW-0472">Membrane</keyword>
<evidence type="ECO:0000313" key="3">
    <source>
        <dbReference type="Proteomes" id="UP001500683"/>
    </source>
</evidence>
<accession>A0ABP7VHV9</accession>